<accession>K2NY74</accession>
<gene>
    <name evidence="4" type="ORF">NA8A_22968</name>
</gene>
<evidence type="ECO:0000259" key="3">
    <source>
        <dbReference type="Pfam" id="PF02737"/>
    </source>
</evidence>
<proteinExistence type="predicted"/>
<dbReference type="PANTHER" id="PTHR48075">
    <property type="entry name" value="3-HYDROXYACYL-COA DEHYDROGENASE FAMILY PROTEIN"/>
    <property type="match status" value="1"/>
</dbReference>
<dbReference type="PANTHER" id="PTHR48075:SF5">
    <property type="entry name" value="3-HYDROXYBUTYRYL-COA DEHYDROGENASE"/>
    <property type="match status" value="1"/>
</dbReference>
<reference evidence="4 5" key="1">
    <citation type="journal article" date="2012" name="J. Bacteriol.">
        <title>Genome Sequence of Nitratireductor indicus Type Strain C115.</title>
        <authorList>
            <person name="Lai Q."/>
            <person name="Li G."/>
            <person name="Yu Z."/>
            <person name="Shao Z."/>
        </authorList>
    </citation>
    <scope>NUCLEOTIDE SEQUENCE [LARGE SCALE GENOMIC DNA]</scope>
    <source>
        <strain evidence="4 5">C115</strain>
    </source>
</reference>
<dbReference type="SUPFAM" id="SSF48179">
    <property type="entry name" value="6-phosphogluconate dehydrogenase C-terminal domain-like"/>
    <property type="match status" value="1"/>
</dbReference>
<dbReference type="STRING" id="721133.SAMN05216176_11739"/>
<evidence type="ECO:0000313" key="4">
    <source>
        <dbReference type="EMBL" id="EKF40011.1"/>
    </source>
</evidence>
<dbReference type="GO" id="GO:0006631">
    <property type="term" value="P:fatty acid metabolic process"/>
    <property type="evidence" value="ECO:0007669"/>
    <property type="project" value="InterPro"/>
</dbReference>
<dbReference type="AlphaFoldDB" id="K2NY74"/>
<dbReference type="Gene3D" id="1.10.1040.10">
    <property type="entry name" value="N-(1-d-carboxylethyl)-l-norvaline Dehydrogenase, domain 2"/>
    <property type="match status" value="1"/>
</dbReference>
<dbReference type="Pfam" id="PF00725">
    <property type="entry name" value="3HCDH"/>
    <property type="match status" value="1"/>
</dbReference>
<comment type="caution">
    <text evidence="4">The sequence shown here is derived from an EMBL/GenBank/DDBJ whole genome shotgun (WGS) entry which is preliminary data.</text>
</comment>
<protein>
    <submittedName>
        <fullName evidence="4">Putative hydroxlacyl-CoA dehydrogenase</fullName>
    </submittedName>
</protein>
<dbReference type="SUPFAM" id="SSF51735">
    <property type="entry name" value="NAD(P)-binding Rossmann-fold domains"/>
    <property type="match status" value="1"/>
</dbReference>
<dbReference type="InterPro" id="IPR006108">
    <property type="entry name" value="3HC_DH_C"/>
</dbReference>
<dbReference type="InterPro" id="IPR008927">
    <property type="entry name" value="6-PGluconate_DH-like_C_sf"/>
</dbReference>
<dbReference type="eggNOG" id="COG1250">
    <property type="taxonomic scope" value="Bacteria"/>
</dbReference>
<dbReference type="GO" id="GO:0070403">
    <property type="term" value="F:NAD+ binding"/>
    <property type="evidence" value="ECO:0007669"/>
    <property type="project" value="InterPro"/>
</dbReference>
<evidence type="ECO:0000259" key="2">
    <source>
        <dbReference type="Pfam" id="PF00725"/>
    </source>
</evidence>
<dbReference type="PATRIC" id="fig|1231190.3.peg.4734"/>
<dbReference type="InterPro" id="IPR036291">
    <property type="entry name" value="NAD(P)-bd_dom_sf"/>
</dbReference>
<feature type="domain" description="3-hydroxyacyl-CoA dehydrogenase C-terminal" evidence="2">
    <location>
        <begin position="181"/>
        <end position="249"/>
    </location>
</feature>
<dbReference type="RefSeq" id="WP_009452828.1">
    <property type="nucleotide sequence ID" value="NZ_AMSI01000028.1"/>
</dbReference>
<keyword evidence="5" id="KW-1185">Reference proteome</keyword>
<dbReference type="EMBL" id="AMSI01000028">
    <property type="protein sequence ID" value="EKF40011.1"/>
    <property type="molecule type" value="Genomic_DNA"/>
</dbReference>
<dbReference type="GO" id="GO:0016616">
    <property type="term" value="F:oxidoreductase activity, acting on the CH-OH group of donors, NAD or NADP as acceptor"/>
    <property type="evidence" value="ECO:0007669"/>
    <property type="project" value="InterPro"/>
</dbReference>
<dbReference type="Proteomes" id="UP000007374">
    <property type="component" value="Unassembled WGS sequence"/>
</dbReference>
<sequence length="315" mass="33200">MARVWILGSGLIGGGWAASFAAGGHDVTVIDPDPTAAPRLEVLWRDAFAAMRRTGRAVGTPPLPGLAVSPQQAGSAPDWVQESLPEKLDLKRSVFAGLEPFLRDDTIIASSSSGLSPDDMATALAVPGRLVIAHPCNPSHLMPVVELCGGSQTTALVMEQATVLFEGLGKTVLRMNKPMPGHLVNRLQAALWREAVHLASEGVASLGDIERAVTLGLAPRWTIIGPSTVFHVSGGEGGMERFLEALGPEFERWWATLGAPSLDAQTRKVLVEGMAEADPRPVHEIAAARDVALTGLMALLEAGVHRKSSSGGEEQ</sequence>
<keyword evidence="1" id="KW-0560">Oxidoreductase</keyword>
<evidence type="ECO:0000256" key="1">
    <source>
        <dbReference type="ARBA" id="ARBA00023002"/>
    </source>
</evidence>
<dbReference type="InterPro" id="IPR013328">
    <property type="entry name" value="6PGD_dom2"/>
</dbReference>
<organism evidence="4 5">
    <name type="scientific">Nitratireductor indicus C115</name>
    <dbReference type="NCBI Taxonomy" id="1231190"/>
    <lineage>
        <taxon>Bacteria</taxon>
        <taxon>Pseudomonadati</taxon>
        <taxon>Pseudomonadota</taxon>
        <taxon>Alphaproteobacteria</taxon>
        <taxon>Hyphomicrobiales</taxon>
        <taxon>Phyllobacteriaceae</taxon>
        <taxon>Nitratireductor</taxon>
    </lineage>
</organism>
<name>K2NY74_9HYPH</name>
<dbReference type="Gene3D" id="3.40.50.720">
    <property type="entry name" value="NAD(P)-binding Rossmann-like Domain"/>
    <property type="match status" value="1"/>
</dbReference>
<evidence type="ECO:0000313" key="5">
    <source>
        <dbReference type="Proteomes" id="UP000007374"/>
    </source>
</evidence>
<dbReference type="OrthoDB" id="9803287at2"/>
<feature type="domain" description="3-hydroxyacyl-CoA dehydrogenase NAD binding" evidence="3">
    <location>
        <begin position="4"/>
        <end position="176"/>
    </location>
</feature>
<dbReference type="Pfam" id="PF02737">
    <property type="entry name" value="3HCDH_N"/>
    <property type="match status" value="1"/>
</dbReference>
<dbReference type="InterPro" id="IPR006176">
    <property type="entry name" value="3-OHacyl-CoA_DH_NAD-bd"/>
</dbReference>